<evidence type="ECO:0000259" key="9">
    <source>
        <dbReference type="Pfam" id="PF01379"/>
    </source>
</evidence>
<dbReference type="EMBL" id="CP003789">
    <property type="protein sequence ID" value="AGA64747.1"/>
    <property type="molecule type" value="Genomic_DNA"/>
</dbReference>
<dbReference type="GO" id="GO:0006782">
    <property type="term" value="P:protoporphyrinogen IX biosynthetic process"/>
    <property type="evidence" value="ECO:0007669"/>
    <property type="project" value="UniProtKB-UniRule"/>
</dbReference>
<dbReference type="KEGG" id="lcc:B488_07550"/>
<dbReference type="Proteomes" id="UP000010799">
    <property type="component" value="Chromosome"/>
</dbReference>
<dbReference type="InterPro" id="IPR022417">
    <property type="entry name" value="Porphobilin_deaminase_N"/>
</dbReference>
<dbReference type="PRINTS" id="PR00151">
    <property type="entry name" value="PORPHBDMNASE"/>
</dbReference>
<comment type="similarity">
    <text evidence="3 8">Belongs to the HMBS family.</text>
</comment>
<evidence type="ECO:0000256" key="7">
    <source>
        <dbReference type="ARBA" id="ARBA00048169"/>
    </source>
</evidence>
<accession>L0EUV9</accession>
<evidence type="ECO:0000256" key="3">
    <source>
        <dbReference type="ARBA" id="ARBA00005638"/>
    </source>
</evidence>
<comment type="subunit">
    <text evidence="4 8">Monomer.</text>
</comment>
<comment type="miscellaneous">
    <text evidence="8">The porphobilinogen subunits are added to the dipyrromethane group.</text>
</comment>
<evidence type="ECO:0000256" key="6">
    <source>
        <dbReference type="ARBA" id="ARBA00023244"/>
    </source>
</evidence>
<protein>
    <recommendedName>
        <fullName evidence="8">Porphobilinogen deaminase</fullName>
        <shortName evidence="8">PBG</shortName>
        <ecNumber evidence="8">2.5.1.61</ecNumber>
    </recommendedName>
    <alternativeName>
        <fullName evidence="8">Hydroxymethylbilane synthase</fullName>
        <shortName evidence="8">HMBS</shortName>
    </alternativeName>
    <alternativeName>
        <fullName evidence="8">Pre-uroporphyrinogen synthase</fullName>
    </alternativeName>
</protein>
<comment type="cofactor">
    <cofactor evidence="8">
        <name>dipyrromethane</name>
        <dbReference type="ChEBI" id="CHEBI:60342"/>
    </cofactor>
    <text evidence="8">Binds 1 dipyrromethane group covalently.</text>
</comment>
<dbReference type="EC" id="2.5.1.61" evidence="8"/>
<feature type="modified residue" description="S-(dipyrrolylmethanemethyl)cysteine" evidence="8">
    <location>
        <position position="246"/>
    </location>
</feature>
<keyword evidence="5 8" id="KW-0808">Transferase</keyword>
<feature type="domain" description="Porphobilinogen deaminase N-terminal" evidence="9">
    <location>
        <begin position="8"/>
        <end position="217"/>
    </location>
</feature>
<dbReference type="GO" id="GO:0005737">
    <property type="term" value="C:cytoplasm"/>
    <property type="evidence" value="ECO:0007669"/>
    <property type="project" value="UniProtKB-UniRule"/>
</dbReference>
<proteinExistence type="inferred from homology"/>
<dbReference type="InterPro" id="IPR000860">
    <property type="entry name" value="HemC"/>
</dbReference>
<dbReference type="FunFam" id="3.40.190.10:FF:000005">
    <property type="entry name" value="Porphobilinogen deaminase"/>
    <property type="match status" value="1"/>
</dbReference>
<comment type="catalytic activity">
    <reaction evidence="7 8">
        <text>4 porphobilinogen + H2O = hydroxymethylbilane + 4 NH4(+)</text>
        <dbReference type="Rhea" id="RHEA:13185"/>
        <dbReference type="ChEBI" id="CHEBI:15377"/>
        <dbReference type="ChEBI" id="CHEBI:28938"/>
        <dbReference type="ChEBI" id="CHEBI:57845"/>
        <dbReference type="ChEBI" id="CHEBI:58126"/>
        <dbReference type="EC" id="2.5.1.61"/>
    </reaction>
</comment>
<keyword evidence="12" id="KW-1185">Reference proteome</keyword>
<comment type="pathway">
    <text evidence="2 8">Porphyrin-containing compound metabolism; protoporphyrin-IX biosynthesis; coproporphyrinogen-III from 5-aminolevulinate: step 2/4.</text>
</comment>
<dbReference type="NCBIfam" id="TIGR00212">
    <property type="entry name" value="hemC"/>
    <property type="match status" value="1"/>
</dbReference>
<gene>
    <name evidence="8" type="primary">hemC</name>
    <name evidence="11" type="ordered locus">B488_07550</name>
</gene>
<dbReference type="Pfam" id="PF01379">
    <property type="entry name" value="Porphobil_deam"/>
    <property type="match status" value="1"/>
</dbReference>
<dbReference type="InterPro" id="IPR022418">
    <property type="entry name" value="Porphobilinogen_deaminase_C"/>
</dbReference>
<evidence type="ECO:0000313" key="12">
    <source>
        <dbReference type="Proteomes" id="UP000010799"/>
    </source>
</evidence>
<dbReference type="PANTHER" id="PTHR11557">
    <property type="entry name" value="PORPHOBILINOGEN DEAMINASE"/>
    <property type="match status" value="1"/>
</dbReference>
<reference evidence="11 12" key="1">
    <citation type="journal article" date="2012" name="Stand. Genomic Sci.">
        <title>Complete genome sequence of Liberibacter crescens BT-1.</title>
        <authorList>
            <person name="Leonard M.T."/>
            <person name="Fagen J.R."/>
            <person name="Davis-Richardson A.G."/>
            <person name="Davis M.J."/>
            <person name="Triplett E.W."/>
        </authorList>
    </citation>
    <scope>NUCLEOTIDE SEQUENCE [LARGE SCALE GENOMIC DNA]</scope>
    <source>
        <strain evidence="11 12">BT-1</strain>
    </source>
</reference>
<sequence>MKMQTQIFRIGTRSSPLAMAQALETRSRLMIAHHLPETAFEIVPIVTKGDHILHQRFHKAGGKGLFTQEIGEKLLSKELDLAVHSTKDMSAKLLDGLQLAACLPREDVRDVFISHKVKSLQDLPLNGVIGTSSLRRQALLRRVRPDIQIVYFRGQIETRLRKLETGQADATLLAYAGLKRLHKTHVITEILDQETFPPAPGQGAIGIEIRIGDTRVEELVSAINHPETWDAITCERSFFTTLDGSCRTPIAAYASCKDEDISFFGMILTPDGTIFHKIHRNGKRYNAIHIGHEAAEELRFMAGKQFFQFWQ</sequence>
<dbReference type="PANTHER" id="PTHR11557:SF0">
    <property type="entry name" value="PORPHOBILINOGEN DEAMINASE"/>
    <property type="match status" value="1"/>
</dbReference>
<evidence type="ECO:0000256" key="4">
    <source>
        <dbReference type="ARBA" id="ARBA00011245"/>
    </source>
</evidence>
<keyword evidence="6 8" id="KW-0627">Porphyrin biosynthesis</keyword>
<dbReference type="SUPFAM" id="SSF54782">
    <property type="entry name" value="Porphobilinogen deaminase (hydroxymethylbilane synthase), C-terminal domain"/>
    <property type="match status" value="1"/>
</dbReference>
<dbReference type="Gene3D" id="3.40.190.10">
    <property type="entry name" value="Periplasmic binding protein-like II"/>
    <property type="match status" value="2"/>
</dbReference>
<comment type="function">
    <text evidence="1 8">Tetrapolymerization of the monopyrrole PBG into the hydroxymethylbilane pre-uroporphyrinogen in several discrete steps.</text>
</comment>
<evidence type="ECO:0000256" key="1">
    <source>
        <dbReference type="ARBA" id="ARBA00002869"/>
    </source>
</evidence>
<dbReference type="SUPFAM" id="SSF53850">
    <property type="entry name" value="Periplasmic binding protein-like II"/>
    <property type="match status" value="1"/>
</dbReference>
<dbReference type="PATRIC" id="fig|1215343.11.peg.777"/>
<dbReference type="eggNOG" id="COG0181">
    <property type="taxonomic scope" value="Bacteria"/>
</dbReference>
<dbReference type="InterPro" id="IPR022419">
    <property type="entry name" value="Porphobilin_deaminase_cofac_BS"/>
</dbReference>
<evidence type="ECO:0000256" key="2">
    <source>
        <dbReference type="ARBA" id="ARBA00004735"/>
    </source>
</evidence>
<evidence type="ECO:0000313" key="11">
    <source>
        <dbReference type="EMBL" id="AGA64747.1"/>
    </source>
</evidence>
<name>L0EUV9_LIBCB</name>
<dbReference type="UniPathway" id="UPA00251">
    <property type="reaction ID" value="UER00319"/>
</dbReference>
<evidence type="ECO:0000256" key="5">
    <source>
        <dbReference type="ARBA" id="ARBA00022679"/>
    </source>
</evidence>
<dbReference type="PIRSF" id="PIRSF001438">
    <property type="entry name" value="4pyrrol_synth_OHMeBilane_synth"/>
    <property type="match status" value="1"/>
</dbReference>
<dbReference type="AlphaFoldDB" id="L0EUV9"/>
<dbReference type="GO" id="GO:0004418">
    <property type="term" value="F:hydroxymethylbilane synthase activity"/>
    <property type="evidence" value="ECO:0007669"/>
    <property type="project" value="UniProtKB-UniRule"/>
</dbReference>
<organism evidence="11 12">
    <name type="scientific">Liberibacter crescens (strain BT-1)</name>
    <dbReference type="NCBI Taxonomy" id="1215343"/>
    <lineage>
        <taxon>Bacteria</taxon>
        <taxon>Pseudomonadati</taxon>
        <taxon>Pseudomonadota</taxon>
        <taxon>Alphaproteobacteria</taxon>
        <taxon>Hyphomicrobiales</taxon>
        <taxon>Rhizobiaceae</taxon>
        <taxon>Liberibacter</taxon>
    </lineage>
</organism>
<dbReference type="InterPro" id="IPR036803">
    <property type="entry name" value="Porphobilinogen_deaminase_C_sf"/>
</dbReference>
<dbReference type="Gene3D" id="3.30.160.40">
    <property type="entry name" value="Porphobilinogen deaminase, C-terminal domain"/>
    <property type="match status" value="1"/>
</dbReference>
<dbReference type="HAMAP" id="MF_00260">
    <property type="entry name" value="Porphobil_deam"/>
    <property type="match status" value="1"/>
</dbReference>
<feature type="domain" description="Porphobilinogen deaminase C-terminal" evidence="10">
    <location>
        <begin position="231"/>
        <end position="298"/>
    </location>
</feature>
<dbReference type="Pfam" id="PF03900">
    <property type="entry name" value="Porphobil_deamC"/>
    <property type="match status" value="1"/>
</dbReference>
<evidence type="ECO:0000256" key="8">
    <source>
        <dbReference type="HAMAP-Rule" id="MF_00260"/>
    </source>
</evidence>
<dbReference type="HOGENOM" id="CLU_019704_0_2_5"/>
<evidence type="ECO:0000259" key="10">
    <source>
        <dbReference type="Pfam" id="PF03900"/>
    </source>
</evidence>
<dbReference type="STRING" id="1215343.B488_07550"/>
<dbReference type="PROSITE" id="PS00533">
    <property type="entry name" value="PORPHOBILINOGEN_DEAM"/>
    <property type="match status" value="1"/>
</dbReference>